<feature type="domain" description="Orn/Lys/Arg decarboxylase C-terminal" evidence="4">
    <location>
        <begin position="253"/>
        <end position="310"/>
    </location>
</feature>
<evidence type="ECO:0000313" key="6">
    <source>
        <dbReference type="Proteomes" id="UP000233551"/>
    </source>
</evidence>
<reference evidence="5 6" key="1">
    <citation type="submission" date="2017-11" db="EMBL/GenBank/DDBJ databases">
        <title>De-novo sequencing of pomegranate (Punica granatum L.) genome.</title>
        <authorList>
            <person name="Akparov Z."/>
            <person name="Amiraslanov A."/>
            <person name="Hajiyeva S."/>
            <person name="Abbasov M."/>
            <person name="Kaur K."/>
            <person name="Hamwieh A."/>
            <person name="Solovyev V."/>
            <person name="Salamov A."/>
            <person name="Braich B."/>
            <person name="Kosarev P."/>
            <person name="Mahmoud A."/>
            <person name="Hajiyev E."/>
            <person name="Babayeva S."/>
            <person name="Izzatullayeva V."/>
            <person name="Mammadov A."/>
            <person name="Mammadov A."/>
            <person name="Sharifova S."/>
            <person name="Ojaghi J."/>
            <person name="Eynullazada K."/>
            <person name="Bayramov B."/>
            <person name="Abdulazimova A."/>
            <person name="Shahmuradov I."/>
        </authorList>
    </citation>
    <scope>NUCLEOTIDE SEQUENCE [LARGE SCALE GENOMIC DNA]</scope>
    <source>
        <strain evidence="6">cv. AG2017</strain>
        <tissue evidence="5">Leaf</tissue>
    </source>
</reference>
<organism evidence="5 6">
    <name type="scientific">Punica granatum</name>
    <name type="common">Pomegranate</name>
    <dbReference type="NCBI Taxonomy" id="22663"/>
    <lineage>
        <taxon>Eukaryota</taxon>
        <taxon>Viridiplantae</taxon>
        <taxon>Streptophyta</taxon>
        <taxon>Embryophyta</taxon>
        <taxon>Tracheophyta</taxon>
        <taxon>Spermatophyta</taxon>
        <taxon>Magnoliopsida</taxon>
        <taxon>eudicotyledons</taxon>
        <taxon>Gunneridae</taxon>
        <taxon>Pentapetalae</taxon>
        <taxon>rosids</taxon>
        <taxon>malvids</taxon>
        <taxon>Myrtales</taxon>
        <taxon>Lythraceae</taxon>
        <taxon>Punica</taxon>
    </lineage>
</organism>
<dbReference type="Pfam" id="PF03711">
    <property type="entry name" value="OKR_DC_1_C"/>
    <property type="match status" value="1"/>
</dbReference>
<proteinExistence type="predicted"/>
<dbReference type="SUPFAM" id="SSF55904">
    <property type="entry name" value="Ornithine decarboxylase C-terminal domain"/>
    <property type="match status" value="1"/>
</dbReference>
<accession>A0A2I0JSM7</accession>
<dbReference type="InterPro" id="IPR052357">
    <property type="entry name" value="Orn_Lys_Arg_decarboxylase-I"/>
</dbReference>
<dbReference type="Proteomes" id="UP000233551">
    <property type="component" value="Unassembled WGS sequence"/>
</dbReference>
<keyword evidence="2" id="KW-0663">Pyridoxal phosphate</keyword>
<dbReference type="PANTHER" id="PTHR43277">
    <property type="entry name" value="ARGININE DECARBOXYLASE"/>
    <property type="match status" value="1"/>
</dbReference>
<dbReference type="GO" id="GO:0003824">
    <property type="term" value="F:catalytic activity"/>
    <property type="evidence" value="ECO:0007669"/>
    <property type="project" value="InterPro"/>
</dbReference>
<sequence>MVIGVEEIKNCRELPRKEKKKQRRLMVMQCWIGEAAEDLEKKMVMISFAMDQEASPRKKIKGRGTRVKKDLDAATPKEEEEARDGDGCLDMEVAREAAGYELPKIELMELMNRADSANSTFKPKAAQARPQKRAEAQAQKPFFFPQPPSLARPFFFLSSRLTLIFPFFPVRASSLRPLPLNLRVFNEIFHPPASLSFIHSPPTSSDKLACPNFHPPSPSGKLAGAFSASSSFDWGQGRGSYNDRFEPFVETNMRMSPIKAFFTRKRRVSIAECIGKISGELICLYPPGIPVTIPEEIITEKGLNYLLKSKRNGAAISGASDSELSSIVGCCIILRFTIRIAIHDSTTLDRF</sequence>
<dbReference type="STRING" id="22663.A0A2I0JSM7"/>
<dbReference type="InterPro" id="IPR036633">
    <property type="entry name" value="Prn/Lys/Arg_de-COase_C_sf"/>
</dbReference>
<dbReference type="Gene3D" id="3.90.100.10">
    <property type="entry name" value="Orn/Lys/Arg decarboxylase, C-terminal domain"/>
    <property type="match status" value="1"/>
</dbReference>
<dbReference type="InterPro" id="IPR008286">
    <property type="entry name" value="Prn/Lys/Arg_de-COase_C"/>
</dbReference>
<comment type="cofactor">
    <cofactor evidence="1">
        <name>pyridoxal 5'-phosphate</name>
        <dbReference type="ChEBI" id="CHEBI:597326"/>
    </cofactor>
</comment>
<dbReference type="EMBL" id="PGOL01001305">
    <property type="protein sequence ID" value="PKI59308.1"/>
    <property type="molecule type" value="Genomic_DNA"/>
</dbReference>
<dbReference type="AlphaFoldDB" id="A0A2I0JSM7"/>
<evidence type="ECO:0000256" key="1">
    <source>
        <dbReference type="ARBA" id="ARBA00001933"/>
    </source>
</evidence>
<feature type="compositionally biased region" description="Basic residues" evidence="3">
    <location>
        <begin position="57"/>
        <end position="66"/>
    </location>
</feature>
<feature type="region of interest" description="Disordered" evidence="3">
    <location>
        <begin position="54"/>
        <end position="85"/>
    </location>
</feature>
<evidence type="ECO:0000313" key="5">
    <source>
        <dbReference type="EMBL" id="PKI59308.1"/>
    </source>
</evidence>
<comment type="caution">
    <text evidence="5">The sequence shown here is derived from an EMBL/GenBank/DDBJ whole genome shotgun (WGS) entry which is preliminary data.</text>
</comment>
<keyword evidence="6" id="KW-1185">Reference proteome</keyword>
<evidence type="ECO:0000256" key="2">
    <source>
        <dbReference type="ARBA" id="ARBA00022898"/>
    </source>
</evidence>
<name>A0A2I0JSM7_PUNGR</name>
<protein>
    <recommendedName>
        <fullName evidence="4">Orn/Lys/Arg decarboxylase C-terminal domain-containing protein</fullName>
    </recommendedName>
</protein>
<dbReference type="PANTHER" id="PTHR43277:SF4">
    <property type="entry name" value="ARGININE DECARBOXYLASE"/>
    <property type="match status" value="1"/>
</dbReference>
<gene>
    <name evidence="5" type="ORF">CRG98_020300</name>
</gene>
<evidence type="ECO:0000256" key="3">
    <source>
        <dbReference type="SAM" id="MobiDB-lite"/>
    </source>
</evidence>
<feature type="compositionally biased region" description="Basic and acidic residues" evidence="3">
    <location>
        <begin position="67"/>
        <end position="77"/>
    </location>
</feature>
<evidence type="ECO:0000259" key="4">
    <source>
        <dbReference type="Pfam" id="PF03711"/>
    </source>
</evidence>